<evidence type="ECO:0000256" key="1">
    <source>
        <dbReference type="SAM" id="MobiDB-lite"/>
    </source>
</evidence>
<feature type="chain" id="PRO_5008659529" evidence="2">
    <location>
        <begin position="20"/>
        <end position="130"/>
    </location>
</feature>
<comment type="caution">
    <text evidence="3">The sequence shown here is derived from an EMBL/GenBank/DDBJ whole genome shotgun (WGS) entry which is preliminary data.</text>
</comment>
<gene>
    <name evidence="3" type="ORF">QV13_21170</name>
</gene>
<evidence type="ECO:0000256" key="2">
    <source>
        <dbReference type="SAM" id="SignalP"/>
    </source>
</evidence>
<evidence type="ECO:0000313" key="3">
    <source>
        <dbReference type="EMBL" id="OCX14916.1"/>
    </source>
</evidence>
<keyword evidence="2" id="KW-0732">Signal</keyword>
<sequence>MRSVAIAVFMVCTAGAAQASSLVYFKEEKPASTPSVLFVGIDGQQATLSSVISMGEAQPPVTGETVSAIPVDRGPESAPMVIRDGVVGSALPRHMTKPAVAQSTNAAKPIPAKADGKLPASGKLKPEALR</sequence>
<dbReference type="EMBL" id="MDEO01000035">
    <property type="protein sequence ID" value="OCX14916.1"/>
    <property type="molecule type" value="Genomic_DNA"/>
</dbReference>
<feature type="region of interest" description="Disordered" evidence="1">
    <location>
        <begin position="97"/>
        <end position="130"/>
    </location>
</feature>
<evidence type="ECO:0000313" key="4">
    <source>
        <dbReference type="Proteomes" id="UP000094412"/>
    </source>
</evidence>
<protein>
    <submittedName>
        <fullName evidence="3">Uncharacterized protein</fullName>
    </submittedName>
</protein>
<proteinExistence type="predicted"/>
<feature type="signal peptide" evidence="2">
    <location>
        <begin position="1"/>
        <end position="19"/>
    </location>
</feature>
<reference evidence="3 4" key="1">
    <citation type="submission" date="2016-08" db="EMBL/GenBank/DDBJ databases">
        <title>Whole genome sequence of Mesorhizobium sp. strain UASWS1009 isolated from industrial sewage.</title>
        <authorList>
            <person name="Crovadore J."/>
            <person name="Calmin G."/>
            <person name="Chablais R."/>
            <person name="Cochard B."/>
            <person name="Lefort F."/>
        </authorList>
    </citation>
    <scope>NUCLEOTIDE SEQUENCE [LARGE SCALE GENOMIC DNA]</scope>
    <source>
        <strain evidence="3 4">UASWS1009</strain>
    </source>
</reference>
<dbReference type="AlphaFoldDB" id="A0A1C2DJS0"/>
<accession>A0A1C2DJS0</accession>
<dbReference type="Proteomes" id="UP000094412">
    <property type="component" value="Unassembled WGS sequence"/>
</dbReference>
<organism evidence="3 4">
    <name type="scientific">Mesorhizobium hungaricum</name>
    <dbReference type="NCBI Taxonomy" id="1566387"/>
    <lineage>
        <taxon>Bacteria</taxon>
        <taxon>Pseudomonadati</taxon>
        <taxon>Pseudomonadota</taxon>
        <taxon>Alphaproteobacteria</taxon>
        <taxon>Hyphomicrobiales</taxon>
        <taxon>Phyllobacteriaceae</taxon>
        <taxon>Mesorhizobium</taxon>
    </lineage>
</organism>
<name>A0A1C2DJS0_9HYPH</name>
<keyword evidence="4" id="KW-1185">Reference proteome</keyword>